<sequence length="117" mass="12952">MVCTILAIWSCEILTAWAMTAVQPPLTCRSMHQRHRAGVRATADSPTLHARFVHNMLVISVPDGTRRRCTTNCEEDTSKSSASARNLSSPTTCGYCAVDATRSNSCTREYALLRRFT</sequence>
<keyword evidence="3" id="KW-1185">Reference proteome</keyword>
<evidence type="ECO:0000313" key="3">
    <source>
        <dbReference type="Proteomes" id="UP000256964"/>
    </source>
</evidence>
<dbReference type="EMBL" id="KZ857393">
    <property type="protein sequence ID" value="RDX51630.1"/>
    <property type="molecule type" value="Genomic_DNA"/>
</dbReference>
<protein>
    <recommendedName>
        <fullName evidence="4">Secreted protein</fullName>
    </recommendedName>
</protein>
<keyword evidence="1" id="KW-0732">Signal</keyword>
<accession>A0A371DGG1</accession>
<evidence type="ECO:0000256" key="1">
    <source>
        <dbReference type="SAM" id="SignalP"/>
    </source>
</evidence>
<evidence type="ECO:0008006" key="4">
    <source>
        <dbReference type="Google" id="ProtNLM"/>
    </source>
</evidence>
<gene>
    <name evidence="2" type="ORF">OH76DRAFT_260296</name>
</gene>
<feature type="signal peptide" evidence="1">
    <location>
        <begin position="1"/>
        <end position="18"/>
    </location>
</feature>
<dbReference type="Proteomes" id="UP000256964">
    <property type="component" value="Unassembled WGS sequence"/>
</dbReference>
<name>A0A371DGG1_9APHY</name>
<organism evidence="2 3">
    <name type="scientific">Lentinus brumalis</name>
    <dbReference type="NCBI Taxonomy" id="2498619"/>
    <lineage>
        <taxon>Eukaryota</taxon>
        <taxon>Fungi</taxon>
        <taxon>Dikarya</taxon>
        <taxon>Basidiomycota</taxon>
        <taxon>Agaricomycotina</taxon>
        <taxon>Agaricomycetes</taxon>
        <taxon>Polyporales</taxon>
        <taxon>Polyporaceae</taxon>
        <taxon>Lentinus</taxon>
    </lineage>
</organism>
<proteinExistence type="predicted"/>
<feature type="chain" id="PRO_5017026809" description="Secreted protein" evidence="1">
    <location>
        <begin position="19"/>
        <end position="117"/>
    </location>
</feature>
<evidence type="ECO:0000313" key="2">
    <source>
        <dbReference type="EMBL" id="RDX51630.1"/>
    </source>
</evidence>
<reference evidence="2 3" key="1">
    <citation type="journal article" date="2018" name="Biotechnol. Biofuels">
        <title>Integrative visual omics of the white-rot fungus Polyporus brumalis exposes the biotechnological potential of its oxidative enzymes for delignifying raw plant biomass.</title>
        <authorList>
            <person name="Miyauchi S."/>
            <person name="Rancon A."/>
            <person name="Drula E."/>
            <person name="Hage H."/>
            <person name="Chaduli D."/>
            <person name="Favel A."/>
            <person name="Grisel S."/>
            <person name="Henrissat B."/>
            <person name="Herpoel-Gimbert I."/>
            <person name="Ruiz-Duenas F.J."/>
            <person name="Chevret D."/>
            <person name="Hainaut M."/>
            <person name="Lin J."/>
            <person name="Wang M."/>
            <person name="Pangilinan J."/>
            <person name="Lipzen A."/>
            <person name="Lesage-Meessen L."/>
            <person name="Navarro D."/>
            <person name="Riley R."/>
            <person name="Grigoriev I.V."/>
            <person name="Zhou S."/>
            <person name="Raouche S."/>
            <person name="Rosso M.N."/>
        </authorList>
    </citation>
    <scope>NUCLEOTIDE SEQUENCE [LARGE SCALE GENOMIC DNA]</scope>
    <source>
        <strain evidence="2 3">BRFM 1820</strain>
    </source>
</reference>
<dbReference type="AlphaFoldDB" id="A0A371DGG1"/>